<gene>
    <name evidence="2" type="ORF">AAG570_008033</name>
</gene>
<dbReference type="EMBL" id="JBFDAA010000022">
    <property type="protein sequence ID" value="KAL1110505.1"/>
    <property type="molecule type" value="Genomic_DNA"/>
</dbReference>
<dbReference type="SUPFAM" id="SSF53300">
    <property type="entry name" value="vWA-like"/>
    <property type="match status" value="1"/>
</dbReference>
<reference evidence="2 3" key="1">
    <citation type="submission" date="2024-07" db="EMBL/GenBank/DDBJ databases">
        <title>Chromosome-level genome assembly of the water stick insect Ranatra chinensis (Heteroptera: Nepidae).</title>
        <authorList>
            <person name="Liu X."/>
        </authorList>
    </citation>
    <scope>NUCLEOTIDE SEQUENCE [LARGE SCALE GENOMIC DNA]</scope>
    <source>
        <strain evidence="2">Cailab_2021Rc</strain>
        <tissue evidence="2">Muscle</tissue>
    </source>
</reference>
<keyword evidence="3" id="KW-1185">Reference proteome</keyword>
<dbReference type="AlphaFoldDB" id="A0ABD0XVJ3"/>
<evidence type="ECO:0000313" key="3">
    <source>
        <dbReference type="Proteomes" id="UP001558652"/>
    </source>
</evidence>
<dbReference type="Gene3D" id="3.40.50.410">
    <property type="entry name" value="von Willebrand factor, type A domain"/>
    <property type="match status" value="2"/>
</dbReference>
<dbReference type="Proteomes" id="UP001558652">
    <property type="component" value="Unassembled WGS sequence"/>
</dbReference>
<dbReference type="Pfam" id="PF13768">
    <property type="entry name" value="VWA_3"/>
    <property type="match status" value="2"/>
</dbReference>
<evidence type="ECO:0000259" key="1">
    <source>
        <dbReference type="Pfam" id="PF13768"/>
    </source>
</evidence>
<dbReference type="InterPro" id="IPR051173">
    <property type="entry name" value="Ca_channel_alpha-2/delta"/>
</dbReference>
<dbReference type="InterPro" id="IPR002035">
    <property type="entry name" value="VWF_A"/>
</dbReference>
<protein>
    <recommendedName>
        <fullName evidence="1">VWFA domain-containing protein</fullName>
    </recommendedName>
</protein>
<evidence type="ECO:0000313" key="2">
    <source>
        <dbReference type="EMBL" id="KAL1110505.1"/>
    </source>
</evidence>
<comment type="caution">
    <text evidence="2">The sequence shown here is derived from an EMBL/GenBank/DDBJ whole genome shotgun (WGS) entry which is preliminary data.</text>
</comment>
<feature type="domain" description="VWFA" evidence="1">
    <location>
        <begin position="123"/>
        <end position="183"/>
    </location>
</feature>
<dbReference type="InterPro" id="IPR036465">
    <property type="entry name" value="vWFA_dom_sf"/>
</dbReference>
<name>A0ABD0XVJ3_9HEMI</name>
<dbReference type="PANTHER" id="PTHR10166:SF31">
    <property type="entry name" value="CA[2+] CHANNEL MUSCLE-SPECIFIC ALPHA2_DELTA SUBUNIT, ISOFORM A"/>
    <property type="match status" value="1"/>
</dbReference>
<accession>A0ABD0XVJ3</accession>
<dbReference type="GO" id="GO:0032991">
    <property type="term" value="C:protein-containing complex"/>
    <property type="evidence" value="ECO:0007669"/>
    <property type="project" value="UniProtKB-ARBA"/>
</dbReference>
<proteinExistence type="predicted"/>
<organism evidence="2 3">
    <name type="scientific">Ranatra chinensis</name>
    <dbReference type="NCBI Taxonomy" id="642074"/>
    <lineage>
        <taxon>Eukaryota</taxon>
        <taxon>Metazoa</taxon>
        <taxon>Ecdysozoa</taxon>
        <taxon>Arthropoda</taxon>
        <taxon>Hexapoda</taxon>
        <taxon>Insecta</taxon>
        <taxon>Pterygota</taxon>
        <taxon>Neoptera</taxon>
        <taxon>Paraneoptera</taxon>
        <taxon>Hemiptera</taxon>
        <taxon>Heteroptera</taxon>
        <taxon>Panheteroptera</taxon>
        <taxon>Nepomorpha</taxon>
        <taxon>Nepidae</taxon>
        <taxon>Ranatrinae</taxon>
        <taxon>Ranatra</taxon>
    </lineage>
</organism>
<feature type="domain" description="VWFA" evidence="1">
    <location>
        <begin position="50"/>
        <end position="100"/>
    </location>
</feature>
<dbReference type="PANTHER" id="PTHR10166">
    <property type="entry name" value="VOLTAGE-DEPENDENT CALCIUM CHANNEL SUBUNIT ALPHA-2/DELTA-RELATED"/>
    <property type="match status" value="1"/>
</dbReference>
<sequence>MSDPTMSWQYFGSSTGFLRHFPGIHWNYETDHFDCRTRFWYIEAATCSKDIVILIDNSGSMTGMRNTIARLAVNTILETFSNNDFINIFSFNKTTKALVPCFPRDLLVQHRENKTCPEGMCNQAIMLLTDNVPDNLTQVFEKYNWFENRTRIPVRIFTYLIGIEVTNAREMQQMACQNRGYYVHIKSLEEVRSQVLKYISVIARPLVLQATEHPLTWTHTFVDITVSIYITT</sequence>